<dbReference type="EMBL" id="RSCD01000028">
    <property type="protein sequence ID" value="RSH82197.1"/>
    <property type="molecule type" value="Genomic_DNA"/>
</dbReference>
<dbReference type="PANTHER" id="PTHR20883">
    <property type="entry name" value="PHYTANOYL-COA DIOXYGENASE DOMAIN CONTAINING 1"/>
    <property type="match status" value="1"/>
</dbReference>
<evidence type="ECO:0000313" key="3">
    <source>
        <dbReference type="EMBL" id="RSH82197.1"/>
    </source>
</evidence>
<name>A0A427XTS2_9TREE</name>
<reference evidence="3 4" key="1">
    <citation type="submission" date="2018-11" db="EMBL/GenBank/DDBJ databases">
        <title>Genome sequence of Saitozyma podzolica DSM 27192.</title>
        <authorList>
            <person name="Aliyu H."/>
            <person name="Gorte O."/>
            <person name="Ochsenreither K."/>
        </authorList>
    </citation>
    <scope>NUCLEOTIDE SEQUENCE [LARGE SCALE GENOMIC DNA]</scope>
    <source>
        <strain evidence="3 4">DSM 27192</strain>
    </source>
</reference>
<comment type="similarity">
    <text evidence="2">Belongs to the PhyH family.</text>
</comment>
<evidence type="ECO:0000256" key="1">
    <source>
        <dbReference type="ARBA" id="ARBA00001962"/>
    </source>
</evidence>
<dbReference type="Pfam" id="PF05721">
    <property type="entry name" value="PhyH"/>
    <property type="match status" value="1"/>
</dbReference>
<dbReference type="GO" id="GO:0046872">
    <property type="term" value="F:metal ion binding"/>
    <property type="evidence" value="ECO:0007669"/>
    <property type="project" value="UniProtKB-ARBA"/>
</dbReference>
<dbReference type="OrthoDB" id="445007at2759"/>
<accession>A0A427XTS2</accession>
<dbReference type="InterPro" id="IPR008775">
    <property type="entry name" value="Phytyl_CoA_dOase-like"/>
</dbReference>
<evidence type="ECO:0000256" key="2">
    <source>
        <dbReference type="ARBA" id="ARBA00005830"/>
    </source>
</evidence>
<comment type="caution">
    <text evidence="3">The sequence shown here is derived from an EMBL/GenBank/DDBJ whole genome shotgun (WGS) entry which is preliminary data.</text>
</comment>
<proteinExistence type="inferred from homology"/>
<evidence type="ECO:0008006" key="5">
    <source>
        <dbReference type="Google" id="ProtNLM"/>
    </source>
</evidence>
<gene>
    <name evidence="3" type="ORF">EHS25_006130</name>
</gene>
<dbReference type="SUPFAM" id="SSF51197">
    <property type="entry name" value="Clavaminate synthase-like"/>
    <property type="match status" value="1"/>
</dbReference>
<comment type="cofactor">
    <cofactor evidence="1">
        <name>Fe cation</name>
        <dbReference type="ChEBI" id="CHEBI:24875"/>
    </cofactor>
</comment>
<organism evidence="3 4">
    <name type="scientific">Saitozyma podzolica</name>
    <dbReference type="NCBI Taxonomy" id="1890683"/>
    <lineage>
        <taxon>Eukaryota</taxon>
        <taxon>Fungi</taxon>
        <taxon>Dikarya</taxon>
        <taxon>Basidiomycota</taxon>
        <taxon>Agaricomycotina</taxon>
        <taxon>Tremellomycetes</taxon>
        <taxon>Tremellales</taxon>
        <taxon>Trimorphomycetaceae</taxon>
        <taxon>Saitozyma</taxon>
    </lineage>
</organism>
<sequence>MIFSDLVVDAQTAPETYAREGVVCFRQLLPREEIDVIGKTFTDEVESVSASGSGSGSTLAHNDHVPADDVLAKYPRFVHPHRHPETDAGRVAGRYLVDERLVKVAESLIGDAYGAQTMFYFKPPGARGQAMHQDNWCVLNAVPSPDSSPGQHSYSTRTALTGRSHGARNALVPCSRCTGTASCPDDHFRFLKAHPETCLAAWVCIDDADEENGGLMFVPGSHRNDVLCHGDSDPSISFSKNTVPIPEGLARVQSELKAGDVVFFHGSMVHGSMPNRSTDRFRRSLILHYVPRASSQVAEWYLPLIDPRDAGETRIAAAPLGGPCGEAWTADEGAYAAAAAAA</sequence>
<evidence type="ECO:0000313" key="4">
    <source>
        <dbReference type="Proteomes" id="UP000279259"/>
    </source>
</evidence>
<dbReference type="AlphaFoldDB" id="A0A427XTS2"/>
<dbReference type="GO" id="GO:0016491">
    <property type="term" value="F:oxidoreductase activity"/>
    <property type="evidence" value="ECO:0007669"/>
    <property type="project" value="UniProtKB-ARBA"/>
</dbReference>
<dbReference type="Gene3D" id="2.60.120.620">
    <property type="entry name" value="q2cbj1_9rhob like domain"/>
    <property type="match status" value="1"/>
</dbReference>
<dbReference type="Proteomes" id="UP000279259">
    <property type="component" value="Unassembled WGS sequence"/>
</dbReference>
<dbReference type="STRING" id="1890683.A0A427XTS2"/>
<keyword evidence="4" id="KW-1185">Reference proteome</keyword>
<protein>
    <recommendedName>
        <fullName evidence="5">Fe2OG dioxygenase domain-containing protein</fullName>
    </recommendedName>
</protein>
<dbReference type="PANTHER" id="PTHR20883:SF48">
    <property type="entry name" value="ECTOINE DIOXYGENASE"/>
    <property type="match status" value="1"/>
</dbReference>